<organism evidence="2 3">
    <name type="scientific">Octodon degus</name>
    <name type="common">Degu</name>
    <name type="synonym">Sciurus degus</name>
    <dbReference type="NCBI Taxonomy" id="10160"/>
    <lineage>
        <taxon>Eukaryota</taxon>
        <taxon>Metazoa</taxon>
        <taxon>Chordata</taxon>
        <taxon>Craniata</taxon>
        <taxon>Vertebrata</taxon>
        <taxon>Euteleostomi</taxon>
        <taxon>Mammalia</taxon>
        <taxon>Eutheria</taxon>
        <taxon>Euarchontoglires</taxon>
        <taxon>Glires</taxon>
        <taxon>Rodentia</taxon>
        <taxon>Hystricomorpha</taxon>
        <taxon>Octodontidae</taxon>
        <taxon>Octodon</taxon>
    </lineage>
</organism>
<dbReference type="FunCoup" id="A0A6P3FE79">
    <property type="interactions" value="3"/>
</dbReference>
<dbReference type="RefSeq" id="XP_004645006.1">
    <property type="nucleotide sequence ID" value="XM_004644949.1"/>
</dbReference>
<feature type="region of interest" description="Disordered" evidence="1">
    <location>
        <begin position="469"/>
        <end position="497"/>
    </location>
</feature>
<dbReference type="GeneID" id="101576731"/>
<protein>
    <submittedName>
        <fullName evidence="3">Testis-expressed protein 45</fullName>
    </submittedName>
</protein>
<keyword evidence="2" id="KW-1185">Reference proteome</keyword>
<gene>
    <name evidence="3" type="primary">Tex45</name>
</gene>
<name>A0A6P3FE79_OCTDE</name>
<evidence type="ECO:0000313" key="2">
    <source>
        <dbReference type="Proteomes" id="UP000515203"/>
    </source>
</evidence>
<dbReference type="OrthoDB" id="6151791at2759"/>
<dbReference type="AlphaFoldDB" id="A0A6P3FE79"/>
<dbReference type="PANTHER" id="PTHR34828">
    <property type="entry name" value="TESTIS-EXPRESSED PROTEIN 45"/>
    <property type="match status" value="1"/>
</dbReference>
<proteinExistence type="predicted"/>
<dbReference type="InterPro" id="IPR028001">
    <property type="entry name" value="SAXO5"/>
</dbReference>
<evidence type="ECO:0000313" key="3">
    <source>
        <dbReference type="RefSeq" id="XP_004645006.1"/>
    </source>
</evidence>
<accession>A0A6P3FE79</accession>
<evidence type="ECO:0000256" key="1">
    <source>
        <dbReference type="SAM" id="MobiDB-lite"/>
    </source>
</evidence>
<dbReference type="Proteomes" id="UP000515203">
    <property type="component" value="Unplaced"/>
</dbReference>
<dbReference type="Pfam" id="PF15373">
    <property type="entry name" value="SAXO5-like"/>
    <property type="match status" value="1"/>
</dbReference>
<dbReference type="PANTHER" id="PTHR34828:SF1">
    <property type="entry name" value="TESTIS-EXPRESSED PROTEIN 45"/>
    <property type="match status" value="1"/>
</dbReference>
<dbReference type="CTD" id="374877"/>
<sequence>MAANALPQCPASRMDFLKASHFALGPDPRLHRDTQLSTSHRHFPAHRLAARAKQIPPPPSAQLFPPDWGCTAEGCVSEARGAFTPPAGAEGPRERAAASRRRSLNLCADAGAGPVLPSTHAAYGWPEVRARAGERIGGARLIFDLDSMPPGDRDKLRIPPSTYRSFFPPHDARPQPRAQSCHLEVSNTLRWDYEGQKETSYKEQFQALPGPPALMCKRAASSVHLGDCNIGYSPVCSELKQAHTPQGLPPDRYNKAQAASRIHCVSIASGDGLFHDRTTVTDHFYARDPEPFFLHHDKTLKSHILEGNWCPGPGSLITSTQDFYGQPPPSTQPPSRHVAREKLQNHITLGEPKLLGHFFQTTTSSAYCAPEGAQPQKAPNLHLRKSNVLQNRGETDFATTNQRMLKPHGTAGARVTEELLRRCKYRHLEFPLRGQRFFSTQYTDEFPCKYQGPAVLRLSNSQESYVPLGTPRQRGCPKGVVDPQAPQLPIYPCPSQQ</sequence>
<reference evidence="3" key="1">
    <citation type="submission" date="2025-08" db="UniProtKB">
        <authorList>
            <consortium name="RefSeq"/>
        </authorList>
    </citation>
    <scope>IDENTIFICATION</scope>
</reference>
<dbReference type="InParanoid" id="A0A6P3FE79"/>